<reference evidence="1" key="1">
    <citation type="submission" date="2021-06" db="EMBL/GenBank/DDBJ databases">
        <authorList>
            <person name="Kallberg Y."/>
            <person name="Tangrot J."/>
            <person name="Rosling A."/>
        </authorList>
    </citation>
    <scope>NUCLEOTIDE SEQUENCE</scope>
    <source>
        <strain evidence="1">28 12/20/2015</strain>
    </source>
</reference>
<dbReference type="Proteomes" id="UP000789366">
    <property type="component" value="Unassembled WGS sequence"/>
</dbReference>
<evidence type="ECO:0000313" key="2">
    <source>
        <dbReference type="Proteomes" id="UP000789366"/>
    </source>
</evidence>
<evidence type="ECO:0000313" key="1">
    <source>
        <dbReference type="EMBL" id="CAG8530669.1"/>
    </source>
</evidence>
<name>A0ACA9LI75_9GLOM</name>
<proteinExistence type="predicted"/>
<organism evidence="1 2">
    <name type="scientific">Cetraspora pellucida</name>
    <dbReference type="NCBI Taxonomy" id="1433469"/>
    <lineage>
        <taxon>Eukaryota</taxon>
        <taxon>Fungi</taxon>
        <taxon>Fungi incertae sedis</taxon>
        <taxon>Mucoromycota</taxon>
        <taxon>Glomeromycotina</taxon>
        <taxon>Glomeromycetes</taxon>
        <taxon>Diversisporales</taxon>
        <taxon>Gigasporaceae</taxon>
        <taxon>Cetraspora</taxon>
    </lineage>
</organism>
<gene>
    <name evidence="1" type="ORF">SPELUC_LOCUS4350</name>
</gene>
<keyword evidence="2" id="KW-1185">Reference proteome</keyword>
<protein>
    <submittedName>
        <fullName evidence="1">14275_t:CDS:1</fullName>
    </submittedName>
</protein>
<accession>A0ACA9LI75</accession>
<comment type="caution">
    <text evidence="1">The sequence shown here is derived from an EMBL/GenBank/DDBJ whole genome shotgun (WGS) entry which is preliminary data.</text>
</comment>
<sequence length="284" mass="33642">MFRDDRVPVRITQEAYDGKDYAYRGHFEEGKDYSYSHRHWYCGENYQGNRGTDVFGDVKNDNHSDLRKENHELRQQLAEVKKQLAEVLEELRKLKNNSSGSDSEKLEQQIIHNEKLIKNSEAVSVNEIKDQINKSQALMNEVSATGAPNKDDKERISKKSHVKRSQVYEDYDEFIYVDKYLNLDRKDFCCEEMYENLLGEDNSGECELHFGYIPQFREYFIDIKDEYGGAVLLISYCPWCGKKLPKGLREEFFDILEKEYKIETDIGEYKERADIPQEFKRDEW</sequence>
<dbReference type="EMBL" id="CAJVPW010003846">
    <property type="protein sequence ID" value="CAG8530669.1"/>
    <property type="molecule type" value="Genomic_DNA"/>
</dbReference>